<evidence type="ECO:0000256" key="1">
    <source>
        <dbReference type="ARBA" id="ARBA00004479"/>
    </source>
</evidence>
<dbReference type="AlphaFoldDB" id="A0AAE1HTC4"/>
<dbReference type="InterPro" id="IPR001969">
    <property type="entry name" value="Aspartic_peptidase_AS"/>
</dbReference>
<dbReference type="PANTHER" id="PTHR47965:SF12">
    <property type="entry name" value="ASPARTIC PROTEINASE 3-RELATED"/>
    <property type="match status" value="1"/>
</dbReference>
<comment type="subcellular location">
    <subcellularLocation>
        <location evidence="1">Membrane</location>
        <topology evidence="1">Single-pass type I membrane protein</topology>
    </subcellularLocation>
</comment>
<keyword evidence="10" id="KW-0865">Zymogen</keyword>
<keyword evidence="7 11" id="KW-0378">Hydrolase</keyword>
<dbReference type="InterPro" id="IPR021109">
    <property type="entry name" value="Peptidase_aspartic_dom_sf"/>
</dbReference>
<name>A0AAE1HTC4_9NEOP</name>
<dbReference type="EMBL" id="JAHWGI010001262">
    <property type="protein sequence ID" value="KAK3926461.1"/>
    <property type="molecule type" value="Genomic_DNA"/>
</dbReference>
<organism evidence="14 15">
    <name type="scientific">Frankliniella fusca</name>
    <dbReference type="NCBI Taxonomy" id="407009"/>
    <lineage>
        <taxon>Eukaryota</taxon>
        <taxon>Metazoa</taxon>
        <taxon>Ecdysozoa</taxon>
        <taxon>Arthropoda</taxon>
        <taxon>Hexapoda</taxon>
        <taxon>Insecta</taxon>
        <taxon>Pterygota</taxon>
        <taxon>Neoptera</taxon>
        <taxon>Paraneoptera</taxon>
        <taxon>Thysanoptera</taxon>
        <taxon>Terebrantia</taxon>
        <taxon>Thripoidea</taxon>
        <taxon>Thripidae</taxon>
        <taxon>Frankliniella</taxon>
    </lineage>
</organism>
<reference evidence="14" key="1">
    <citation type="submission" date="2021-07" db="EMBL/GenBank/DDBJ databases">
        <authorList>
            <person name="Catto M.A."/>
            <person name="Jacobson A."/>
            <person name="Kennedy G."/>
            <person name="Labadie P."/>
            <person name="Hunt B.G."/>
            <person name="Srinivasan R."/>
        </authorList>
    </citation>
    <scope>NUCLEOTIDE SEQUENCE</scope>
    <source>
        <strain evidence="14">PL_HMW_Pooled</strain>
        <tissue evidence="14">Head</tissue>
    </source>
</reference>
<evidence type="ECO:0000256" key="6">
    <source>
        <dbReference type="ARBA" id="ARBA00022750"/>
    </source>
</evidence>
<evidence type="ECO:0000256" key="4">
    <source>
        <dbReference type="ARBA" id="ARBA00022692"/>
    </source>
</evidence>
<evidence type="ECO:0000313" key="15">
    <source>
        <dbReference type="Proteomes" id="UP001219518"/>
    </source>
</evidence>
<keyword evidence="3 11" id="KW-0645">Protease</keyword>
<evidence type="ECO:0000256" key="12">
    <source>
        <dbReference type="SAM" id="Phobius"/>
    </source>
</evidence>
<keyword evidence="9 12" id="KW-0472">Membrane</keyword>
<dbReference type="GO" id="GO:0005768">
    <property type="term" value="C:endosome"/>
    <property type="evidence" value="ECO:0007669"/>
    <property type="project" value="TreeGrafter"/>
</dbReference>
<dbReference type="Proteomes" id="UP001219518">
    <property type="component" value="Unassembled WGS sequence"/>
</dbReference>
<dbReference type="GO" id="GO:0006509">
    <property type="term" value="P:membrane protein ectodomain proteolysis"/>
    <property type="evidence" value="ECO:0007669"/>
    <property type="project" value="TreeGrafter"/>
</dbReference>
<protein>
    <submittedName>
        <fullName evidence="14">Beta-secretase</fullName>
    </submittedName>
</protein>
<dbReference type="InterPro" id="IPR009119">
    <property type="entry name" value="BACE"/>
</dbReference>
<evidence type="ECO:0000256" key="3">
    <source>
        <dbReference type="ARBA" id="ARBA00022670"/>
    </source>
</evidence>
<reference evidence="14" key="2">
    <citation type="journal article" date="2023" name="BMC Genomics">
        <title>Pest status, molecular evolution, and epigenetic factors derived from the genome assembly of Frankliniella fusca, a thysanopteran phytovirus vector.</title>
        <authorList>
            <person name="Catto M.A."/>
            <person name="Labadie P.E."/>
            <person name="Jacobson A.L."/>
            <person name="Kennedy G.G."/>
            <person name="Srinivasan R."/>
            <person name="Hunt B.G."/>
        </authorList>
    </citation>
    <scope>NUCLEOTIDE SEQUENCE</scope>
    <source>
        <strain evidence="14">PL_HMW_Pooled</strain>
    </source>
</reference>
<comment type="similarity">
    <text evidence="2 11">Belongs to the peptidase A1 family.</text>
</comment>
<dbReference type="PRINTS" id="PR01815">
    <property type="entry name" value="BACEFAMILY"/>
</dbReference>
<accession>A0AAE1HTC4</accession>
<proteinExistence type="inferred from homology"/>
<feature type="transmembrane region" description="Helical" evidence="12">
    <location>
        <begin position="408"/>
        <end position="435"/>
    </location>
</feature>
<sequence length="460" mass="51412">MNTKTFTLKFGRYPSIFAILATLATICPAEKYNLFGKPGDGYYLETLIGTPPQSFNVLVDTGSTNFAIAAAPFHSVDSYFNQSLSSSFITQHVDVSVMYTQGYWRGELGNDIIEFPSLGIPGIRTAVAAIQTSHNFFLNGSMWQGILGLAYPMIAKPDDKVVSWLDSFAALNNFNVAFLLELCGSKDGEDTHAGKFVMLHTDDTPNPPVLRSPIIREWFYEILLTKIEVGGEAVKLPCHELNNRRTIVDSGTTNLRLPEKVFNSVLELLHKQVAQNLTEEFWTQQKVTCLHEDSDPHHLDLRHFFPNIRLSLMQTEHSYFTLELPPKSYIRRVEGPDHSFCYKFGIQPSDSGSVLGTVVMQGYKVVFNRTDKTVGFMTSLCGPTVSLYGPTDVKEDLMKCAHQPISPVLGALSIVGYVVSVLLGVVAVVVVYFLIKWIWESYLQRPDWSSLSQSNLLSQE</sequence>
<dbReference type="GO" id="GO:0004190">
    <property type="term" value="F:aspartic-type endopeptidase activity"/>
    <property type="evidence" value="ECO:0007669"/>
    <property type="project" value="UniProtKB-KW"/>
</dbReference>
<keyword evidence="15" id="KW-1185">Reference proteome</keyword>
<dbReference type="PROSITE" id="PS51767">
    <property type="entry name" value="PEPTIDASE_A1"/>
    <property type="match status" value="1"/>
</dbReference>
<evidence type="ECO:0000256" key="2">
    <source>
        <dbReference type="ARBA" id="ARBA00007447"/>
    </source>
</evidence>
<dbReference type="GO" id="GO:0050435">
    <property type="term" value="P:amyloid-beta metabolic process"/>
    <property type="evidence" value="ECO:0007669"/>
    <property type="project" value="TreeGrafter"/>
</dbReference>
<feature type="domain" description="Peptidase A1" evidence="13">
    <location>
        <begin position="42"/>
        <end position="377"/>
    </location>
</feature>
<dbReference type="PROSITE" id="PS00141">
    <property type="entry name" value="ASP_PROTEASE"/>
    <property type="match status" value="1"/>
</dbReference>
<evidence type="ECO:0000256" key="10">
    <source>
        <dbReference type="ARBA" id="ARBA00023145"/>
    </source>
</evidence>
<comment type="caution">
    <text evidence="14">The sequence shown here is derived from an EMBL/GenBank/DDBJ whole genome shotgun (WGS) entry which is preliminary data.</text>
</comment>
<keyword evidence="6 11" id="KW-0064">Aspartyl protease</keyword>
<dbReference type="PRINTS" id="PR00792">
    <property type="entry name" value="PEPSIN"/>
</dbReference>
<dbReference type="Gene3D" id="2.40.70.10">
    <property type="entry name" value="Acid Proteases"/>
    <property type="match status" value="2"/>
</dbReference>
<keyword evidence="5" id="KW-0732">Signal</keyword>
<dbReference type="InterPro" id="IPR001461">
    <property type="entry name" value="Aspartic_peptidase_A1"/>
</dbReference>
<dbReference type="PANTHER" id="PTHR47965">
    <property type="entry name" value="ASPARTYL PROTEASE-RELATED"/>
    <property type="match status" value="1"/>
</dbReference>
<dbReference type="SUPFAM" id="SSF50630">
    <property type="entry name" value="Acid proteases"/>
    <property type="match status" value="1"/>
</dbReference>
<dbReference type="GO" id="GO:0005886">
    <property type="term" value="C:plasma membrane"/>
    <property type="evidence" value="ECO:0007669"/>
    <property type="project" value="TreeGrafter"/>
</dbReference>
<dbReference type="GO" id="GO:0005802">
    <property type="term" value="C:trans-Golgi network"/>
    <property type="evidence" value="ECO:0007669"/>
    <property type="project" value="TreeGrafter"/>
</dbReference>
<evidence type="ECO:0000259" key="13">
    <source>
        <dbReference type="PROSITE" id="PS51767"/>
    </source>
</evidence>
<dbReference type="Pfam" id="PF00026">
    <property type="entry name" value="Asp"/>
    <property type="match status" value="1"/>
</dbReference>
<evidence type="ECO:0000256" key="5">
    <source>
        <dbReference type="ARBA" id="ARBA00022729"/>
    </source>
</evidence>
<evidence type="ECO:0000256" key="11">
    <source>
        <dbReference type="RuleBase" id="RU000454"/>
    </source>
</evidence>
<evidence type="ECO:0000256" key="9">
    <source>
        <dbReference type="ARBA" id="ARBA00023136"/>
    </source>
</evidence>
<keyword evidence="4 12" id="KW-0812">Transmembrane</keyword>
<dbReference type="InterPro" id="IPR033121">
    <property type="entry name" value="PEPTIDASE_A1"/>
</dbReference>
<evidence type="ECO:0000313" key="14">
    <source>
        <dbReference type="EMBL" id="KAK3926461.1"/>
    </source>
</evidence>
<gene>
    <name evidence="14" type="ORF">KUF71_014678</name>
</gene>
<evidence type="ECO:0000256" key="8">
    <source>
        <dbReference type="ARBA" id="ARBA00022989"/>
    </source>
</evidence>
<keyword evidence="8 12" id="KW-1133">Transmembrane helix</keyword>
<dbReference type="FunFam" id="2.40.70.10:FF:000007">
    <property type="entry name" value="Beta-secretase 1"/>
    <property type="match status" value="1"/>
</dbReference>
<evidence type="ECO:0000256" key="7">
    <source>
        <dbReference type="ARBA" id="ARBA00022801"/>
    </source>
</evidence>